<dbReference type="AlphaFoldDB" id="A0A0F9BB01"/>
<evidence type="ECO:0000256" key="1">
    <source>
        <dbReference type="SAM" id="Phobius"/>
    </source>
</evidence>
<keyword evidence="1" id="KW-0812">Transmembrane</keyword>
<keyword evidence="1" id="KW-0472">Membrane</keyword>
<comment type="caution">
    <text evidence="2">The sequence shown here is derived from an EMBL/GenBank/DDBJ whole genome shotgun (WGS) entry which is preliminary data.</text>
</comment>
<accession>A0A0F9BB01</accession>
<reference evidence="2" key="1">
    <citation type="journal article" date="2015" name="Nature">
        <title>Complex archaea that bridge the gap between prokaryotes and eukaryotes.</title>
        <authorList>
            <person name="Spang A."/>
            <person name="Saw J.H."/>
            <person name="Jorgensen S.L."/>
            <person name="Zaremba-Niedzwiedzka K."/>
            <person name="Martijn J."/>
            <person name="Lind A.E."/>
            <person name="van Eijk R."/>
            <person name="Schleper C."/>
            <person name="Guy L."/>
            <person name="Ettema T.J."/>
        </authorList>
    </citation>
    <scope>NUCLEOTIDE SEQUENCE</scope>
</reference>
<keyword evidence="1" id="KW-1133">Transmembrane helix</keyword>
<sequence length="30" mass="3398">MTIGIGIVLIIGIGCILWELRMIRDLLERS</sequence>
<protein>
    <submittedName>
        <fullName evidence="2">Uncharacterized protein</fullName>
    </submittedName>
</protein>
<name>A0A0F9BB01_9ZZZZ</name>
<proteinExistence type="predicted"/>
<dbReference type="EMBL" id="LAZR01053049">
    <property type="protein sequence ID" value="KKK81601.1"/>
    <property type="molecule type" value="Genomic_DNA"/>
</dbReference>
<gene>
    <name evidence="2" type="ORF">LCGC14_2811780</name>
</gene>
<evidence type="ECO:0000313" key="2">
    <source>
        <dbReference type="EMBL" id="KKK81601.1"/>
    </source>
</evidence>
<organism evidence="2">
    <name type="scientific">marine sediment metagenome</name>
    <dbReference type="NCBI Taxonomy" id="412755"/>
    <lineage>
        <taxon>unclassified sequences</taxon>
        <taxon>metagenomes</taxon>
        <taxon>ecological metagenomes</taxon>
    </lineage>
</organism>
<feature type="transmembrane region" description="Helical" evidence="1">
    <location>
        <begin position="6"/>
        <end position="23"/>
    </location>
</feature>